<feature type="active site" description="Charge relay system" evidence="6">
    <location>
        <position position="269"/>
    </location>
</feature>
<evidence type="ECO:0000313" key="9">
    <source>
        <dbReference type="EMBL" id="SEF47486.1"/>
    </source>
</evidence>
<keyword evidence="4" id="KW-0378">Hydrolase</keyword>
<dbReference type="SUPFAM" id="SSF52317">
    <property type="entry name" value="Class I glutamine amidotransferase-like"/>
    <property type="match status" value="1"/>
</dbReference>
<protein>
    <submittedName>
        <fullName evidence="9">Muramoyltetrapeptide carboxypeptidase</fullName>
    </submittedName>
</protein>
<evidence type="ECO:0000256" key="2">
    <source>
        <dbReference type="ARBA" id="ARBA00022645"/>
    </source>
</evidence>
<evidence type="ECO:0000259" key="8">
    <source>
        <dbReference type="Pfam" id="PF17676"/>
    </source>
</evidence>
<evidence type="ECO:0000256" key="6">
    <source>
        <dbReference type="PIRSR" id="PIRSR028757-1"/>
    </source>
</evidence>
<keyword evidence="2 9" id="KW-0121">Carboxypeptidase</keyword>
<dbReference type="InterPro" id="IPR029062">
    <property type="entry name" value="Class_I_gatase-like"/>
</dbReference>
<reference evidence="10" key="1">
    <citation type="submission" date="2016-10" db="EMBL/GenBank/DDBJ databases">
        <authorList>
            <person name="Varghese N."/>
            <person name="Submissions S."/>
        </authorList>
    </citation>
    <scope>NUCLEOTIDE SEQUENCE [LARGE SCALE GENOMIC DNA]</scope>
    <source>
        <strain evidence="10">DSM 5463</strain>
    </source>
</reference>
<keyword evidence="3" id="KW-0645">Protease</keyword>
<evidence type="ECO:0000313" key="10">
    <source>
        <dbReference type="Proteomes" id="UP000242850"/>
    </source>
</evidence>
<evidence type="ECO:0000256" key="1">
    <source>
        <dbReference type="ARBA" id="ARBA00010233"/>
    </source>
</evidence>
<dbReference type="InterPro" id="IPR040449">
    <property type="entry name" value="Peptidase_S66_N"/>
</dbReference>
<sequence length="299" mass="33735">MKPTALKKGDKIGIIAPSSPVLNFEKFNKSVKLLESYGYKVILGKSCFLKHGFLAGEDDVRAKDLNDFFSMKDVKAIFCLRGGYGSIRILDKIDFDIIDKNPKIFVGYSDITALLNIFFDKLKLVVFHGPMVGTGEILDEFNFNSLLNCLTGKLTNLKVNLRPINRGDIEGVIVGGNLSVLNSIIGTRYNIDLKDKILFIEEINEEPYKIDRMLYTLKYMGVFDRLKGVILGQFVGCDSKDKEFNLEYVLNEFFSSVKVPVYYGLQVGHAERKITIPIGIKVKIFNDQLVFLEEGVIND</sequence>
<evidence type="ECO:0000259" key="7">
    <source>
        <dbReference type="Pfam" id="PF02016"/>
    </source>
</evidence>
<dbReference type="Gene3D" id="3.40.50.10740">
    <property type="entry name" value="Class I glutamine amidotransferase-like"/>
    <property type="match status" value="1"/>
</dbReference>
<evidence type="ECO:0000256" key="3">
    <source>
        <dbReference type="ARBA" id="ARBA00022670"/>
    </source>
</evidence>
<accession>A0A1H5SA31</accession>
<dbReference type="Proteomes" id="UP000242850">
    <property type="component" value="Unassembled WGS sequence"/>
</dbReference>
<organism evidence="9 10">
    <name type="scientific">Caloramator fervidus</name>
    <dbReference type="NCBI Taxonomy" id="29344"/>
    <lineage>
        <taxon>Bacteria</taxon>
        <taxon>Bacillati</taxon>
        <taxon>Bacillota</taxon>
        <taxon>Clostridia</taxon>
        <taxon>Eubacteriales</taxon>
        <taxon>Clostridiaceae</taxon>
        <taxon>Caloramator</taxon>
    </lineage>
</organism>
<comment type="similarity">
    <text evidence="1">Belongs to the peptidase S66 family.</text>
</comment>
<dbReference type="InterPro" id="IPR003507">
    <property type="entry name" value="S66_fam"/>
</dbReference>
<dbReference type="GO" id="GO:0004180">
    <property type="term" value="F:carboxypeptidase activity"/>
    <property type="evidence" value="ECO:0007669"/>
    <property type="project" value="UniProtKB-KW"/>
</dbReference>
<dbReference type="PIRSF" id="PIRSF028757">
    <property type="entry name" value="LD-carboxypeptidase"/>
    <property type="match status" value="1"/>
</dbReference>
<dbReference type="GO" id="GO:0008236">
    <property type="term" value="F:serine-type peptidase activity"/>
    <property type="evidence" value="ECO:0007669"/>
    <property type="project" value="UniProtKB-KW"/>
</dbReference>
<evidence type="ECO:0000256" key="5">
    <source>
        <dbReference type="ARBA" id="ARBA00022825"/>
    </source>
</evidence>
<dbReference type="PANTHER" id="PTHR30237:SF2">
    <property type="entry name" value="MUREIN TETRAPEPTIDE CARBOXYPEPTIDASE"/>
    <property type="match status" value="1"/>
</dbReference>
<evidence type="ECO:0000256" key="4">
    <source>
        <dbReference type="ARBA" id="ARBA00022801"/>
    </source>
</evidence>
<keyword evidence="5" id="KW-0720">Serine protease</keyword>
<dbReference type="EMBL" id="FNUK01000002">
    <property type="protein sequence ID" value="SEF47486.1"/>
    <property type="molecule type" value="Genomic_DNA"/>
</dbReference>
<feature type="active site" description="Nucleophile" evidence="6">
    <location>
        <position position="109"/>
    </location>
</feature>
<dbReference type="Pfam" id="PF02016">
    <property type="entry name" value="Peptidase_S66"/>
    <property type="match status" value="1"/>
</dbReference>
<dbReference type="Gene3D" id="3.50.30.60">
    <property type="entry name" value="LD-carboxypeptidase A C-terminal domain-like"/>
    <property type="match status" value="1"/>
</dbReference>
<feature type="domain" description="LD-carboxypeptidase N-terminal" evidence="7">
    <location>
        <begin position="12"/>
        <end position="129"/>
    </location>
</feature>
<dbReference type="AlphaFoldDB" id="A0A1H5SA31"/>
<gene>
    <name evidence="9" type="ORF">SAMN05660865_00319</name>
</gene>
<dbReference type="CDD" id="cd07025">
    <property type="entry name" value="Peptidase_S66"/>
    <property type="match status" value="1"/>
</dbReference>
<keyword evidence="10" id="KW-1185">Reference proteome</keyword>
<name>A0A1H5SA31_9CLOT</name>
<dbReference type="InterPro" id="IPR027461">
    <property type="entry name" value="Carboxypeptidase_A_C_sf"/>
</dbReference>
<dbReference type="Pfam" id="PF17676">
    <property type="entry name" value="Peptidase_S66C"/>
    <property type="match status" value="1"/>
</dbReference>
<dbReference type="GO" id="GO:0006508">
    <property type="term" value="P:proteolysis"/>
    <property type="evidence" value="ECO:0007669"/>
    <property type="project" value="UniProtKB-KW"/>
</dbReference>
<feature type="domain" description="LD-carboxypeptidase C-terminal" evidence="8">
    <location>
        <begin position="170"/>
        <end position="284"/>
    </location>
</feature>
<dbReference type="RefSeq" id="WP_103895336.1">
    <property type="nucleotide sequence ID" value="NZ_FNUK01000002.1"/>
</dbReference>
<dbReference type="OrthoDB" id="9807329at2"/>
<proteinExistence type="inferred from homology"/>
<dbReference type="InterPro" id="IPR040921">
    <property type="entry name" value="Peptidase_S66C"/>
</dbReference>
<dbReference type="InterPro" id="IPR027478">
    <property type="entry name" value="LdcA_N"/>
</dbReference>
<dbReference type="PANTHER" id="PTHR30237">
    <property type="entry name" value="MURAMOYLTETRAPEPTIDE CARBOXYPEPTIDASE"/>
    <property type="match status" value="1"/>
</dbReference>
<feature type="active site" description="Charge relay system" evidence="6">
    <location>
        <position position="201"/>
    </location>
</feature>
<dbReference type="SUPFAM" id="SSF141986">
    <property type="entry name" value="LD-carboxypeptidase A C-terminal domain-like"/>
    <property type="match status" value="1"/>
</dbReference>